<gene>
    <name evidence="1" type="ORF">FHS44_002186</name>
</gene>
<proteinExistence type="predicted"/>
<name>A0A7W7QL51_9ACTN</name>
<dbReference type="EMBL" id="JACHJP010000002">
    <property type="protein sequence ID" value="MBB4915101.1"/>
    <property type="molecule type" value="Genomic_DNA"/>
</dbReference>
<sequence>MPTYSLDGVALDHPAGCWRLKPGTRRRPLPGVRSVEVVMPGRAGELPVLGLDHETTSLPLEFSVTSRTPGGGDGGYEQMEANLEALSALLGVRHRLMTLRYEAGTIVRVADATITSVSEPEINTGAARARLTAVARIPGVYWRDEFATTWTGSANAANQAVATLAGATGPITDALIRVTGPAVNPAVVDVATGATVTRPSGLLSTERLIIDCATMRAAKATVDTWDPTPGPNVTDVTGTVQTTGPGSAFRWLHLTPAVGAGDPFSRVVLITATATSTTGASKIEIRARRSYL</sequence>
<keyword evidence="2" id="KW-1185">Reference proteome</keyword>
<dbReference type="Proteomes" id="UP000552644">
    <property type="component" value="Unassembled WGS sequence"/>
</dbReference>
<protein>
    <submittedName>
        <fullName evidence="1">Uncharacterized protein</fullName>
    </submittedName>
</protein>
<comment type="caution">
    <text evidence="1">The sequence shown here is derived from an EMBL/GenBank/DDBJ whole genome shotgun (WGS) entry which is preliminary data.</text>
</comment>
<evidence type="ECO:0000313" key="1">
    <source>
        <dbReference type="EMBL" id="MBB4915101.1"/>
    </source>
</evidence>
<organism evidence="1 2">
    <name type="scientific">Streptosporangium saharense</name>
    <dbReference type="NCBI Taxonomy" id="1706840"/>
    <lineage>
        <taxon>Bacteria</taxon>
        <taxon>Bacillati</taxon>
        <taxon>Actinomycetota</taxon>
        <taxon>Actinomycetes</taxon>
        <taxon>Streptosporangiales</taxon>
        <taxon>Streptosporangiaceae</taxon>
        <taxon>Streptosporangium</taxon>
    </lineage>
</organism>
<dbReference type="AlphaFoldDB" id="A0A7W7QL51"/>
<dbReference type="RefSeq" id="WP_184713815.1">
    <property type="nucleotide sequence ID" value="NZ_JACHJP010000002.1"/>
</dbReference>
<evidence type="ECO:0000313" key="2">
    <source>
        <dbReference type="Proteomes" id="UP000552644"/>
    </source>
</evidence>
<reference evidence="1 2" key="1">
    <citation type="submission" date="2020-08" db="EMBL/GenBank/DDBJ databases">
        <title>Genomic Encyclopedia of Type Strains, Phase III (KMG-III): the genomes of soil and plant-associated and newly described type strains.</title>
        <authorList>
            <person name="Whitman W."/>
        </authorList>
    </citation>
    <scope>NUCLEOTIDE SEQUENCE [LARGE SCALE GENOMIC DNA]</scope>
    <source>
        <strain evidence="1 2">CECT 8840</strain>
    </source>
</reference>
<accession>A0A7W7QL51</accession>